<evidence type="ECO:0000313" key="2">
    <source>
        <dbReference type="Proteomes" id="UP000187283"/>
    </source>
</evidence>
<proteinExistence type="predicted"/>
<evidence type="ECO:0000313" key="1">
    <source>
        <dbReference type="EMBL" id="OMJ10766.1"/>
    </source>
</evidence>
<dbReference type="OrthoDB" id="5554911at2759"/>
<sequence>MVERQSTGLEWKIFSTGDPRSGTFYRRERFELGNCSGRQALLRPIKATADSTSNKCKGAISYSLCTKAATDTGEECFGTLRQQDFYSIHEETRMKSIQKPSEGIVGPMETLSIDGDETSAEVCFVNTEPCGCPVETDSAN</sequence>
<dbReference type="EMBL" id="LSSN01004855">
    <property type="protein sequence ID" value="OMJ10766.1"/>
    <property type="molecule type" value="Genomic_DNA"/>
</dbReference>
<gene>
    <name evidence="1" type="ORF">AYI70_g10128</name>
</gene>
<dbReference type="Proteomes" id="UP000187283">
    <property type="component" value="Unassembled WGS sequence"/>
</dbReference>
<reference evidence="1 2" key="1">
    <citation type="submission" date="2017-01" db="EMBL/GenBank/DDBJ databases">
        <authorList>
            <person name="Mah S.A."/>
            <person name="Swanson W.J."/>
            <person name="Moy G.W."/>
            <person name="Vacquier V.D."/>
        </authorList>
    </citation>
    <scope>NUCLEOTIDE SEQUENCE [LARGE SCALE GENOMIC DNA]</scope>
    <source>
        <strain evidence="1 2">GSMNP</strain>
    </source>
</reference>
<keyword evidence="2" id="KW-1185">Reference proteome</keyword>
<protein>
    <submittedName>
        <fullName evidence="1">Uncharacterized protein</fullName>
    </submittedName>
</protein>
<dbReference type="AlphaFoldDB" id="A0A1R1X822"/>
<name>A0A1R1X822_9FUNG</name>
<comment type="caution">
    <text evidence="1">The sequence shown here is derived from an EMBL/GenBank/DDBJ whole genome shotgun (WGS) entry which is preliminary data.</text>
</comment>
<organism evidence="1 2">
    <name type="scientific">Smittium culicis</name>
    <dbReference type="NCBI Taxonomy" id="133412"/>
    <lineage>
        <taxon>Eukaryota</taxon>
        <taxon>Fungi</taxon>
        <taxon>Fungi incertae sedis</taxon>
        <taxon>Zoopagomycota</taxon>
        <taxon>Kickxellomycotina</taxon>
        <taxon>Harpellomycetes</taxon>
        <taxon>Harpellales</taxon>
        <taxon>Legeriomycetaceae</taxon>
        <taxon>Smittium</taxon>
    </lineage>
</organism>
<accession>A0A1R1X822</accession>